<dbReference type="AlphaFoldDB" id="A0A0N5CWZ7"/>
<keyword evidence="2" id="KW-1185">Reference proteome</keyword>
<name>A0A0N5CWZ7_THECL</name>
<evidence type="ECO:0000313" key="1">
    <source>
        <dbReference type="EMBL" id="VDN02059.1"/>
    </source>
</evidence>
<accession>A0A0N5CWZ7</accession>
<protein>
    <submittedName>
        <fullName evidence="1 3">Uncharacterized protein</fullName>
    </submittedName>
</protein>
<organism evidence="3">
    <name type="scientific">Thelazia callipaeda</name>
    <name type="common">Oriental eyeworm</name>
    <name type="synonym">Parasitic nematode</name>
    <dbReference type="NCBI Taxonomy" id="103827"/>
    <lineage>
        <taxon>Eukaryota</taxon>
        <taxon>Metazoa</taxon>
        <taxon>Ecdysozoa</taxon>
        <taxon>Nematoda</taxon>
        <taxon>Chromadorea</taxon>
        <taxon>Rhabditida</taxon>
        <taxon>Spirurina</taxon>
        <taxon>Spiruromorpha</taxon>
        <taxon>Thelazioidea</taxon>
        <taxon>Thelaziidae</taxon>
        <taxon>Thelazia</taxon>
    </lineage>
</organism>
<evidence type="ECO:0000313" key="2">
    <source>
        <dbReference type="Proteomes" id="UP000276776"/>
    </source>
</evidence>
<dbReference type="Proteomes" id="UP000276776">
    <property type="component" value="Unassembled WGS sequence"/>
</dbReference>
<reference evidence="1 2" key="2">
    <citation type="submission" date="2018-11" db="EMBL/GenBank/DDBJ databases">
        <authorList>
            <consortium name="Pathogen Informatics"/>
        </authorList>
    </citation>
    <scope>NUCLEOTIDE SEQUENCE [LARGE SCALE GENOMIC DNA]</scope>
</reference>
<dbReference type="WBParaSite" id="TCLT_0000489301-mRNA-1">
    <property type="protein sequence ID" value="TCLT_0000489301-mRNA-1"/>
    <property type="gene ID" value="TCLT_0000489301"/>
</dbReference>
<evidence type="ECO:0000313" key="3">
    <source>
        <dbReference type="WBParaSite" id="TCLT_0000489301-mRNA-1"/>
    </source>
</evidence>
<proteinExistence type="predicted"/>
<sequence length="98" mass="11488">MFVAEKGMFRHCREHVKAMDDYLASQCEKMLYLDYTGRHNEEVVANENVEIRVDKQLRTAIRIKASRPNIMIHGKKRREVILTGQDRLTAVETKKTKV</sequence>
<gene>
    <name evidence="1" type="ORF">TCLT_LOCUS4882</name>
</gene>
<dbReference type="EMBL" id="UYYF01004308">
    <property type="protein sequence ID" value="VDN02059.1"/>
    <property type="molecule type" value="Genomic_DNA"/>
</dbReference>
<reference evidence="3" key="1">
    <citation type="submission" date="2017-02" db="UniProtKB">
        <authorList>
            <consortium name="WormBaseParasite"/>
        </authorList>
    </citation>
    <scope>IDENTIFICATION</scope>
</reference>